<evidence type="ECO:0000313" key="3">
    <source>
        <dbReference type="Proteomes" id="UP000215335"/>
    </source>
</evidence>
<organism evidence="2 3">
    <name type="scientific">Trichomalopsis sarcophagae</name>
    <dbReference type="NCBI Taxonomy" id="543379"/>
    <lineage>
        <taxon>Eukaryota</taxon>
        <taxon>Metazoa</taxon>
        <taxon>Ecdysozoa</taxon>
        <taxon>Arthropoda</taxon>
        <taxon>Hexapoda</taxon>
        <taxon>Insecta</taxon>
        <taxon>Pterygota</taxon>
        <taxon>Neoptera</taxon>
        <taxon>Endopterygota</taxon>
        <taxon>Hymenoptera</taxon>
        <taxon>Apocrita</taxon>
        <taxon>Proctotrupomorpha</taxon>
        <taxon>Chalcidoidea</taxon>
        <taxon>Pteromalidae</taxon>
        <taxon>Pteromalinae</taxon>
        <taxon>Trichomalopsis</taxon>
    </lineage>
</organism>
<dbReference type="STRING" id="543379.A0A232EEE0"/>
<dbReference type="OrthoDB" id="7700475at2759"/>
<evidence type="ECO:0000313" key="2">
    <source>
        <dbReference type="EMBL" id="OXU16682.1"/>
    </source>
</evidence>
<dbReference type="Proteomes" id="UP000215335">
    <property type="component" value="Unassembled WGS sequence"/>
</dbReference>
<reference evidence="2 3" key="1">
    <citation type="journal article" date="2017" name="Curr. Biol.">
        <title>The Evolution of Venom by Co-option of Single-Copy Genes.</title>
        <authorList>
            <person name="Martinson E.O."/>
            <person name="Mrinalini"/>
            <person name="Kelkar Y.D."/>
            <person name="Chang C.H."/>
            <person name="Werren J.H."/>
        </authorList>
    </citation>
    <scope>NUCLEOTIDE SEQUENCE [LARGE SCALE GENOMIC DNA]</scope>
    <source>
        <strain evidence="2 3">Alberta</strain>
        <tissue evidence="2">Whole body</tissue>
    </source>
</reference>
<dbReference type="PANTHER" id="PTHR34239">
    <property type="entry name" value="APPLE DOMAIN-CONTAINING PROTEIN"/>
    <property type="match status" value="1"/>
</dbReference>
<sequence length="253" mass="28757">MFYNADVLTEKELRSEILDVIGKRIEEEKALAPTVHKDFAVRWAEIMKFGLSSEEKIELCKKYTPPKNCEFFNPPKLDAEVHRAINDNLRTRDKRITDKQGMLVDSLSSIAKVISFLLEREITEDIQAIEALSDASRLIADFVHDEISIRRSLILSNVSSSMRETLNSTSVDDCLFGNKLVEELKSAKLVEQSAEDLRINKSSRNHQKASKKAKGSYRPQNKGHGSTSNVTVRHHYLHSMKEIVIATSTQDRL</sequence>
<keyword evidence="3" id="KW-1185">Reference proteome</keyword>
<feature type="compositionally biased region" description="Basic residues" evidence="1">
    <location>
        <begin position="201"/>
        <end position="215"/>
    </location>
</feature>
<feature type="region of interest" description="Disordered" evidence="1">
    <location>
        <begin position="197"/>
        <end position="231"/>
    </location>
</feature>
<name>A0A232EEE0_9HYME</name>
<gene>
    <name evidence="2" type="ORF">TSAR_014383</name>
</gene>
<comment type="caution">
    <text evidence="2">The sequence shown here is derived from an EMBL/GenBank/DDBJ whole genome shotgun (WGS) entry which is preliminary data.</text>
</comment>
<dbReference type="PANTHER" id="PTHR34239:SF2">
    <property type="entry name" value="TRANSPOSABLE ELEMENT P TRANSPOSASE_THAP9 CONSERVED DOMAIN-CONTAINING PROTEIN"/>
    <property type="match status" value="1"/>
</dbReference>
<dbReference type="AlphaFoldDB" id="A0A232EEE0"/>
<protein>
    <submittedName>
        <fullName evidence="2">Uncharacterized protein</fullName>
    </submittedName>
</protein>
<dbReference type="EMBL" id="NNAY01005424">
    <property type="protein sequence ID" value="OXU16682.1"/>
    <property type="molecule type" value="Genomic_DNA"/>
</dbReference>
<accession>A0A232EEE0</accession>
<evidence type="ECO:0000256" key="1">
    <source>
        <dbReference type="SAM" id="MobiDB-lite"/>
    </source>
</evidence>
<proteinExistence type="predicted"/>